<organism evidence="1 2">
    <name type="scientific">Candidatus Nitrosocosmicus arcticus</name>
    <dbReference type="NCBI Taxonomy" id="2035267"/>
    <lineage>
        <taxon>Archaea</taxon>
        <taxon>Nitrososphaerota</taxon>
        <taxon>Nitrososphaeria</taxon>
        <taxon>Nitrososphaerales</taxon>
        <taxon>Nitrososphaeraceae</taxon>
        <taxon>Candidatus Nitrosocosmicus</taxon>
    </lineage>
</organism>
<dbReference type="Proteomes" id="UP000315289">
    <property type="component" value="Unassembled WGS sequence"/>
</dbReference>
<dbReference type="AlphaFoldDB" id="A0A557SVS8"/>
<proteinExistence type="predicted"/>
<dbReference type="EMBL" id="VOAH01000006">
    <property type="protein sequence ID" value="TVP40693.1"/>
    <property type="molecule type" value="Genomic_DNA"/>
</dbReference>
<name>A0A557SVS8_9ARCH</name>
<reference evidence="1 2" key="1">
    <citation type="journal article" date="2019" name="Front. Microbiol.">
        <title>Ammonia Oxidation by the Arctic Terrestrial Thaumarchaeote Candidatus Nitrosocosmicus arcticus Is Stimulated by Increasing Temperatures.</title>
        <authorList>
            <person name="Alves R.J.E."/>
            <person name="Kerou M."/>
            <person name="Zappe A."/>
            <person name="Bittner R."/>
            <person name="Abby S.S."/>
            <person name="Schmidt H.A."/>
            <person name="Pfeifer K."/>
            <person name="Schleper C."/>
        </authorList>
    </citation>
    <scope>NUCLEOTIDE SEQUENCE [LARGE SCALE GENOMIC DNA]</scope>
    <source>
        <strain evidence="1 2">Kfb</strain>
    </source>
</reference>
<sequence>MFKSEGVAVLIAIYALQEDYQTNHNIKQRNMYNTLRRLFN</sequence>
<accession>A0A557SVS8</accession>
<gene>
    <name evidence="1" type="ORF">NARC_60080</name>
</gene>
<evidence type="ECO:0000313" key="1">
    <source>
        <dbReference type="EMBL" id="TVP40693.1"/>
    </source>
</evidence>
<evidence type="ECO:0000313" key="2">
    <source>
        <dbReference type="Proteomes" id="UP000315289"/>
    </source>
</evidence>
<protein>
    <submittedName>
        <fullName evidence="1">Uncharacterized protein</fullName>
    </submittedName>
</protein>
<keyword evidence="2" id="KW-1185">Reference proteome</keyword>
<comment type="caution">
    <text evidence="1">The sequence shown here is derived from an EMBL/GenBank/DDBJ whole genome shotgun (WGS) entry which is preliminary data.</text>
</comment>